<comment type="caution">
    <text evidence="3">The sequence shown here is derived from an EMBL/GenBank/DDBJ whole genome shotgun (WGS) entry which is preliminary data.</text>
</comment>
<proteinExistence type="predicted"/>
<evidence type="ECO:0000256" key="1">
    <source>
        <dbReference type="SAM" id="MobiDB-lite"/>
    </source>
</evidence>
<dbReference type="Pfam" id="PF00249">
    <property type="entry name" value="Myb_DNA-binding"/>
    <property type="match status" value="1"/>
</dbReference>
<accession>A0AAN7LKE1</accession>
<dbReference type="InterPro" id="IPR009057">
    <property type="entry name" value="Homeodomain-like_sf"/>
</dbReference>
<dbReference type="InterPro" id="IPR001005">
    <property type="entry name" value="SANT/Myb"/>
</dbReference>
<gene>
    <name evidence="3" type="ORF">SAY86_011524</name>
</gene>
<reference evidence="3 4" key="1">
    <citation type="journal article" date="2023" name="Hortic Res">
        <title>Pangenome of water caltrop reveals structural variations and asymmetric subgenome divergence after allopolyploidization.</title>
        <authorList>
            <person name="Zhang X."/>
            <person name="Chen Y."/>
            <person name="Wang L."/>
            <person name="Yuan Y."/>
            <person name="Fang M."/>
            <person name="Shi L."/>
            <person name="Lu R."/>
            <person name="Comes H.P."/>
            <person name="Ma Y."/>
            <person name="Chen Y."/>
            <person name="Huang G."/>
            <person name="Zhou Y."/>
            <person name="Zheng Z."/>
            <person name="Qiu Y."/>
        </authorList>
    </citation>
    <scope>NUCLEOTIDE SEQUENCE [LARGE SCALE GENOMIC DNA]</scope>
    <source>
        <strain evidence="3">F231</strain>
    </source>
</reference>
<evidence type="ECO:0000259" key="2">
    <source>
        <dbReference type="PROSITE" id="PS50090"/>
    </source>
</evidence>
<keyword evidence="4" id="KW-1185">Reference proteome</keyword>
<sequence>MGRISFITRDGDRSGLAGVKRGPWSPDEDQKLVAYIRRYGIWNWTHMPKAAPAAREDDRGILESLPEELMSDSSTSSGQAPGFEETSKESTPIEWTDNNGAMDLELDRWENAALHPLELEDAYPEWDMGSICAASYGFELPQCHSPQPESSTEGYLFYDNLWQF</sequence>
<feature type="domain" description="Myb-like" evidence="2">
    <location>
        <begin position="16"/>
        <end position="58"/>
    </location>
</feature>
<dbReference type="PROSITE" id="PS50090">
    <property type="entry name" value="MYB_LIKE"/>
    <property type="match status" value="1"/>
</dbReference>
<dbReference type="EMBL" id="JAXQNO010000012">
    <property type="protein sequence ID" value="KAK4787691.1"/>
    <property type="molecule type" value="Genomic_DNA"/>
</dbReference>
<name>A0AAN7LKE1_TRANT</name>
<protein>
    <recommendedName>
        <fullName evidence="2">Myb-like domain-containing protein</fullName>
    </recommendedName>
</protein>
<evidence type="ECO:0000313" key="4">
    <source>
        <dbReference type="Proteomes" id="UP001346149"/>
    </source>
</evidence>
<dbReference type="CDD" id="cd00167">
    <property type="entry name" value="SANT"/>
    <property type="match status" value="1"/>
</dbReference>
<dbReference type="SUPFAM" id="SSF46689">
    <property type="entry name" value="Homeodomain-like"/>
    <property type="match status" value="1"/>
</dbReference>
<feature type="region of interest" description="Disordered" evidence="1">
    <location>
        <begin position="53"/>
        <end position="97"/>
    </location>
</feature>
<evidence type="ECO:0000313" key="3">
    <source>
        <dbReference type="EMBL" id="KAK4787691.1"/>
    </source>
</evidence>
<organism evidence="3 4">
    <name type="scientific">Trapa natans</name>
    <name type="common">Water chestnut</name>
    <dbReference type="NCBI Taxonomy" id="22666"/>
    <lineage>
        <taxon>Eukaryota</taxon>
        <taxon>Viridiplantae</taxon>
        <taxon>Streptophyta</taxon>
        <taxon>Embryophyta</taxon>
        <taxon>Tracheophyta</taxon>
        <taxon>Spermatophyta</taxon>
        <taxon>Magnoliopsida</taxon>
        <taxon>eudicotyledons</taxon>
        <taxon>Gunneridae</taxon>
        <taxon>Pentapetalae</taxon>
        <taxon>rosids</taxon>
        <taxon>malvids</taxon>
        <taxon>Myrtales</taxon>
        <taxon>Lythraceae</taxon>
        <taxon>Trapa</taxon>
    </lineage>
</organism>
<dbReference type="AlphaFoldDB" id="A0AAN7LKE1"/>
<dbReference type="Proteomes" id="UP001346149">
    <property type="component" value="Unassembled WGS sequence"/>
</dbReference>
<dbReference type="Gene3D" id="1.10.10.60">
    <property type="entry name" value="Homeodomain-like"/>
    <property type="match status" value="1"/>
</dbReference>